<name>A0A804LF55_MAIZE</name>
<reference evidence="2" key="1">
    <citation type="submission" date="2015-12" db="EMBL/GenBank/DDBJ databases">
        <title>Update maize B73 reference genome by single molecule sequencing technologies.</title>
        <authorList>
            <consortium name="Maize Genome Sequencing Project"/>
            <person name="Ware D."/>
        </authorList>
    </citation>
    <scope>NUCLEOTIDE SEQUENCE [LARGE SCALE GENOMIC DNA]</scope>
    <source>
        <strain evidence="2">cv. B73</strain>
    </source>
</reference>
<sequence length="187" mass="20166">MASSPLQRALFPNLLAANTMEPSSFSAAAAAPFPFSPLWCAAPSLPLNAADRTAPLLLHSSPSNIFGARFGALSICVASLRTRALCRAIPLLQPSLVHAQRRTSLLHVPLRACQAFGEMSRWGAAQRTARRGAHRVLAAFAQPRRRRRSPLRNPVICVEKASRSTLVDVRSDAQIGITVVLANAVWV</sequence>
<dbReference type="Gramene" id="Zm00001eb006960_T001">
    <property type="protein sequence ID" value="Zm00001eb006960_P001"/>
    <property type="gene ID" value="Zm00001eb006960"/>
</dbReference>
<evidence type="ECO:0000313" key="1">
    <source>
        <dbReference type="EnsemblPlants" id="Zm00001eb006960_P001"/>
    </source>
</evidence>
<proteinExistence type="predicted"/>
<organism evidence="1 2">
    <name type="scientific">Zea mays</name>
    <name type="common">Maize</name>
    <dbReference type="NCBI Taxonomy" id="4577"/>
    <lineage>
        <taxon>Eukaryota</taxon>
        <taxon>Viridiplantae</taxon>
        <taxon>Streptophyta</taxon>
        <taxon>Embryophyta</taxon>
        <taxon>Tracheophyta</taxon>
        <taxon>Spermatophyta</taxon>
        <taxon>Magnoliopsida</taxon>
        <taxon>Liliopsida</taxon>
        <taxon>Poales</taxon>
        <taxon>Poaceae</taxon>
        <taxon>PACMAD clade</taxon>
        <taxon>Panicoideae</taxon>
        <taxon>Andropogonodae</taxon>
        <taxon>Andropogoneae</taxon>
        <taxon>Tripsacinae</taxon>
        <taxon>Zea</taxon>
    </lineage>
</organism>
<dbReference type="InParanoid" id="A0A804LF55"/>
<accession>A0A804LF55</accession>
<evidence type="ECO:0000313" key="2">
    <source>
        <dbReference type="Proteomes" id="UP000007305"/>
    </source>
</evidence>
<protein>
    <submittedName>
        <fullName evidence="1">Uncharacterized protein</fullName>
    </submittedName>
</protein>
<keyword evidence="2" id="KW-1185">Reference proteome</keyword>
<dbReference type="EnsemblPlants" id="Zm00001eb006960_T001">
    <property type="protein sequence ID" value="Zm00001eb006960_P001"/>
    <property type="gene ID" value="Zm00001eb006960"/>
</dbReference>
<dbReference type="Proteomes" id="UP000007305">
    <property type="component" value="Chromosome 1"/>
</dbReference>
<dbReference type="AlphaFoldDB" id="A0A804LF55"/>
<reference evidence="1" key="3">
    <citation type="submission" date="2021-05" db="UniProtKB">
        <authorList>
            <consortium name="EnsemblPlants"/>
        </authorList>
    </citation>
    <scope>IDENTIFICATION</scope>
    <source>
        <strain evidence="1">cv. B73</strain>
    </source>
</reference>
<reference evidence="1" key="2">
    <citation type="submission" date="2019-07" db="EMBL/GenBank/DDBJ databases">
        <authorList>
            <person name="Seetharam A."/>
            <person name="Woodhouse M."/>
            <person name="Cannon E."/>
        </authorList>
    </citation>
    <scope>NUCLEOTIDE SEQUENCE [LARGE SCALE GENOMIC DNA]</scope>
    <source>
        <strain evidence="1">cv. B73</strain>
    </source>
</reference>